<dbReference type="OrthoDB" id="6495301at2759"/>
<dbReference type="Proteomes" id="UP000708148">
    <property type="component" value="Unassembled WGS sequence"/>
</dbReference>
<evidence type="ECO:0000256" key="2">
    <source>
        <dbReference type="ARBA" id="ARBA00038028"/>
    </source>
</evidence>
<keyword evidence="5" id="KW-0472">Membrane</keyword>
<keyword evidence="5" id="KW-0812">Transmembrane</keyword>
<organism evidence="7 8">
    <name type="scientific">Ostreobium quekettii</name>
    <dbReference type="NCBI Taxonomy" id="121088"/>
    <lineage>
        <taxon>Eukaryota</taxon>
        <taxon>Viridiplantae</taxon>
        <taxon>Chlorophyta</taxon>
        <taxon>core chlorophytes</taxon>
        <taxon>Ulvophyceae</taxon>
        <taxon>TCBD clade</taxon>
        <taxon>Bryopsidales</taxon>
        <taxon>Ostreobineae</taxon>
        <taxon>Ostreobiaceae</taxon>
        <taxon>Ostreobium</taxon>
    </lineage>
</organism>
<keyword evidence="8" id="KW-1185">Reference proteome</keyword>
<protein>
    <recommendedName>
        <fullName evidence="3">protein-S-isoprenylcysteine alpha-carbonyl methylesterase</fullName>
        <ecNumber evidence="3">3.1.1.n2</ecNumber>
    </recommendedName>
</protein>
<evidence type="ECO:0000313" key="7">
    <source>
        <dbReference type="EMBL" id="CAD7705335.1"/>
    </source>
</evidence>
<dbReference type="AlphaFoldDB" id="A0A8S1JIY0"/>
<dbReference type="Pfam" id="PF20434">
    <property type="entry name" value="BD-FAE"/>
    <property type="match status" value="1"/>
</dbReference>
<evidence type="ECO:0000313" key="8">
    <source>
        <dbReference type="Proteomes" id="UP000708148"/>
    </source>
</evidence>
<accession>A0A8S1JIY0</accession>
<sequence>MDSRTYTQVKGKKTGTAAGMAAGGGDRLTIGMKRLDSLEDLEEKMSPREAVDHVAKEVALVARLSVSLWAQLGLGGRWIVAAWQLFLYAALLMPGLIQVVFYYFFSPSVTRSIIYSKKPRNRLDLYTPSSSQDGRAWPVVVFVTGGAWTIGYKAWGALLGKRLSELGILVACLDYRNFPQGNALDMLEDVNTGVAWVLRHIGRHGGDPENVYLCGQSAGGHLLALVLLAQVQRKLAGRCRLLKGRTWDPRRTKGFIGVSGAYSLDGLREHLHRRGLCKSLFESIMSLDGKPALVELSPTYFARKLGLRLRGELPEVLLLHGKADKSVPCMSSSTFCEALNSGGVKCECRLYEGKSHTDPLVDDALRGGRDALMEDIVEMVLKRKIQKWQAPLLPGFLVTAASFVCPF</sequence>
<keyword evidence="5" id="KW-1133">Transmembrane helix</keyword>
<feature type="domain" description="BD-FAE-like" evidence="6">
    <location>
        <begin position="123"/>
        <end position="339"/>
    </location>
</feature>
<keyword evidence="1" id="KW-0378">Hydrolase</keyword>
<reference evidence="7" key="1">
    <citation type="submission" date="2020-12" db="EMBL/GenBank/DDBJ databases">
        <authorList>
            <person name="Iha C."/>
        </authorList>
    </citation>
    <scope>NUCLEOTIDE SEQUENCE</scope>
</reference>
<dbReference type="InterPro" id="IPR029058">
    <property type="entry name" value="AB_hydrolase_fold"/>
</dbReference>
<evidence type="ECO:0000256" key="3">
    <source>
        <dbReference type="ARBA" id="ARBA00038928"/>
    </source>
</evidence>
<comment type="catalytic activity">
    <reaction evidence="4">
        <text>[protein]-C-terminal S-[(2E,6E)-farnesyl]-L-cysteine methyl ester + H2O = [protein]-C-terminal S-[(2E,6E)-farnesyl]-L-cysteine + methanol + H(+)</text>
        <dbReference type="Rhea" id="RHEA:48520"/>
        <dbReference type="Rhea" id="RHEA-COMP:12125"/>
        <dbReference type="Rhea" id="RHEA-COMP:12126"/>
        <dbReference type="ChEBI" id="CHEBI:15377"/>
        <dbReference type="ChEBI" id="CHEBI:15378"/>
        <dbReference type="ChEBI" id="CHEBI:17790"/>
        <dbReference type="ChEBI" id="CHEBI:90510"/>
        <dbReference type="ChEBI" id="CHEBI:90511"/>
        <dbReference type="EC" id="3.1.1.n2"/>
    </reaction>
</comment>
<dbReference type="InterPro" id="IPR050300">
    <property type="entry name" value="GDXG_lipolytic_enzyme"/>
</dbReference>
<comment type="similarity">
    <text evidence="2">Belongs to the AB hydrolase superfamily. Isoprenylcysteine methylesterase family.</text>
</comment>
<dbReference type="EC" id="3.1.1.n2" evidence="3"/>
<comment type="caution">
    <text evidence="7">The sequence shown here is derived from an EMBL/GenBank/DDBJ whole genome shotgun (WGS) entry which is preliminary data.</text>
</comment>
<proteinExistence type="inferred from homology"/>
<dbReference type="GO" id="GO:0016787">
    <property type="term" value="F:hydrolase activity"/>
    <property type="evidence" value="ECO:0007669"/>
    <property type="project" value="UniProtKB-KW"/>
</dbReference>
<evidence type="ECO:0000256" key="1">
    <source>
        <dbReference type="ARBA" id="ARBA00022801"/>
    </source>
</evidence>
<dbReference type="PANTHER" id="PTHR48081:SF33">
    <property type="entry name" value="KYNURENINE FORMAMIDASE"/>
    <property type="match status" value="1"/>
</dbReference>
<gene>
    <name evidence="7" type="ORF">OSTQU699_LOCUS10690</name>
</gene>
<evidence type="ECO:0000256" key="4">
    <source>
        <dbReference type="ARBA" id="ARBA00049507"/>
    </source>
</evidence>
<dbReference type="PANTHER" id="PTHR48081">
    <property type="entry name" value="AB HYDROLASE SUPERFAMILY PROTEIN C4A8.06C"/>
    <property type="match status" value="1"/>
</dbReference>
<feature type="transmembrane region" description="Helical" evidence="5">
    <location>
        <begin position="85"/>
        <end position="105"/>
    </location>
</feature>
<dbReference type="SUPFAM" id="SSF53474">
    <property type="entry name" value="alpha/beta-Hydrolases"/>
    <property type="match status" value="1"/>
</dbReference>
<evidence type="ECO:0000259" key="6">
    <source>
        <dbReference type="Pfam" id="PF20434"/>
    </source>
</evidence>
<dbReference type="Gene3D" id="3.40.50.1820">
    <property type="entry name" value="alpha/beta hydrolase"/>
    <property type="match status" value="1"/>
</dbReference>
<name>A0A8S1JIY0_9CHLO</name>
<dbReference type="InterPro" id="IPR049492">
    <property type="entry name" value="BD-FAE-like_dom"/>
</dbReference>
<dbReference type="EMBL" id="CAJHUC010003095">
    <property type="protein sequence ID" value="CAD7705335.1"/>
    <property type="molecule type" value="Genomic_DNA"/>
</dbReference>
<evidence type="ECO:0000256" key="5">
    <source>
        <dbReference type="SAM" id="Phobius"/>
    </source>
</evidence>